<dbReference type="Gene3D" id="1.10.150.650">
    <property type="match status" value="1"/>
</dbReference>
<proteinExistence type="predicted"/>
<dbReference type="RefSeq" id="WP_249773602.1">
    <property type="nucleotide sequence ID" value="NZ_CP097332.1"/>
</dbReference>
<reference evidence="2" key="1">
    <citation type="journal article" date="2018" name="Int. J. Syst. Evol. Microbiol.">
        <title>Jatrophihabitans telluris sp. nov., isolated from sediment soil of lava forest wetlands and the emended description of the genus Jatrophihabitans.</title>
        <authorList>
            <person name="Lee K.C."/>
            <person name="Suh M.K."/>
            <person name="Eom M.K."/>
            <person name="Kim K.K."/>
            <person name="Kim J.S."/>
            <person name="Kim D.S."/>
            <person name="Ko S.H."/>
            <person name="Shin Y.K."/>
            <person name="Lee J.S."/>
        </authorList>
    </citation>
    <scope>NUCLEOTIDE SEQUENCE</scope>
    <source>
        <strain evidence="2">N237</strain>
    </source>
</reference>
<dbReference type="SUPFAM" id="SSF89550">
    <property type="entry name" value="PHP domain-like"/>
    <property type="match status" value="1"/>
</dbReference>
<name>A0ABY4R378_9ACTN</name>
<dbReference type="CDD" id="cd07438">
    <property type="entry name" value="PHP_HisPPase_AMP"/>
    <property type="match status" value="1"/>
</dbReference>
<dbReference type="EMBL" id="CP097332">
    <property type="protein sequence ID" value="UQX89706.1"/>
    <property type="molecule type" value="Genomic_DNA"/>
</dbReference>
<sequence>MTIDLHTHSTASDGTDTPAALVASAVRSGVSVLGITDHDTTGGWAAAAAAVESLQTPFTLIRGAEFSCAYFPPSGQRRIGLHLLGYLFDADHPGLKAERARLRENRRGRGEQIVDRLVAADYPITWERVTELAAGGSVGRPHIGQALVEAGVVNSVNDAFAELLSSASPYYVPKQDMDVFAAISMIRAAGGVPVIAHAWARTRGRILDEAPLAELVEGGLAGFEVDHADHDDADRRRLRAFAIELGIFTTGSSDYHGTNKSVRIGAESTSPEALGRLLAQASGVPALDSSAGSAVTVGQR</sequence>
<dbReference type="InterPro" id="IPR003141">
    <property type="entry name" value="Pol/His_phosphatase_N"/>
</dbReference>
<dbReference type="PANTHER" id="PTHR42924">
    <property type="entry name" value="EXONUCLEASE"/>
    <property type="match status" value="1"/>
</dbReference>
<dbReference type="InterPro" id="IPR016195">
    <property type="entry name" value="Pol/histidinol_Pase-like"/>
</dbReference>
<evidence type="ECO:0000313" key="3">
    <source>
        <dbReference type="Proteomes" id="UP001056336"/>
    </source>
</evidence>
<feature type="domain" description="Polymerase/histidinol phosphatase N-terminal" evidence="1">
    <location>
        <begin position="3"/>
        <end position="70"/>
    </location>
</feature>
<dbReference type="Gene3D" id="3.20.20.140">
    <property type="entry name" value="Metal-dependent hydrolases"/>
    <property type="match status" value="1"/>
</dbReference>
<organism evidence="2 3">
    <name type="scientific">Jatrophihabitans telluris</name>
    <dbReference type="NCBI Taxonomy" id="2038343"/>
    <lineage>
        <taxon>Bacteria</taxon>
        <taxon>Bacillati</taxon>
        <taxon>Actinomycetota</taxon>
        <taxon>Actinomycetes</taxon>
        <taxon>Jatrophihabitantales</taxon>
        <taxon>Jatrophihabitantaceae</taxon>
        <taxon>Jatrophihabitans</taxon>
    </lineage>
</organism>
<dbReference type="SMART" id="SM00481">
    <property type="entry name" value="POLIIIAc"/>
    <property type="match status" value="1"/>
</dbReference>
<gene>
    <name evidence="2" type="ORF">M6D93_06810</name>
</gene>
<evidence type="ECO:0000259" key="1">
    <source>
        <dbReference type="SMART" id="SM00481"/>
    </source>
</evidence>
<dbReference type="InterPro" id="IPR052018">
    <property type="entry name" value="PHP_domain"/>
</dbReference>
<dbReference type="Proteomes" id="UP001056336">
    <property type="component" value="Chromosome"/>
</dbReference>
<protein>
    <submittedName>
        <fullName evidence="2">PHP domain-containing protein</fullName>
    </submittedName>
</protein>
<dbReference type="Pfam" id="PF02811">
    <property type="entry name" value="PHP"/>
    <property type="match status" value="1"/>
</dbReference>
<reference evidence="2" key="2">
    <citation type="submission" date="2022-05" db="EMBL/GenBank/DDBJ databases">
        <authorList>
            <person name="Kim J.-S."/>
            <person name="Lee K."/>
            <person name="Suh M."/>
            <person name="Eom M."/>
            <person name="Kim J.-S."/>
            <person name="Kim D.-S."/>
            <person name="Ko S.-H."/>
            <person name="Shin Y."/>
            <person name="Lee J.-S."/>
        </authorList>
    </citation>
    <scope>NUCLEOTIDE SEQUENCE</scope>
    <source>
        <strain evidence="2">N237</strain>
    </source>
</reference>
<dbReference type="InterPro" id="IPR004013">
    <property type="entry name" value="PHP_dom"/>
</dbReference>
<accession>A0ABY4R378</accession>
<keyword evidence="3" id="KW-1185">Reference proteome</keyword>
<dbReference type="PANTHER" id="PTHR42924:SF3">
    <property type="entry name" value="POLYMERASE_HISTIDINOL PHOSPHATASE N-TERMINAL DOMAIN-CONTAINING PROTEIN"/>
    <property type="match status" value="1"/>
</dbReference>
<evidence type="ECO:0000313" key="2">
    <source>
        <dbReference type="EMBL" id="UQX89706.1"/>
    </source>
</evidence>